<evidence type="ECO:0000256" key="2">
    <source>
        <dbReference type="ARBA" id="ARBA00022630"/>
    </source>
</evidence>
<dbReference type="PROSITE" id="PS51384">
    <property type="entry name" value="FAD_FR"/>
    <property type="match status" value="1"/>
</dbReference>
<dbReference type="Pfam" id="PF00111">
    <property type="entry name" value="Fer2"/>
    <property type="match status" value="1"/>
</dbReference>
<keyword evidence="11" id="KW-1185">Reference proteome</keyword>
<name>A0ABW4PC52_9NOCA</name>
<evidence type="ECO:0000256" key="3">
    <source>
        <dbReference type="ARBA" id="ARBA00022714"/>
    </source>
</evidence>
<evidence type="ECO:0000259" key="9">
    <source>
        <dbReference type="PROSITE" id="PS51384"/>
    </source>
</evidence>
<dbReference type="InterPro" id="IPR001041">
    <property type="entry name" value="2Fe-2S_ferredoxin-type"/>
</dbReference>
<keyword evidence="2" id="KW-0285">Flavoprotein</keyword>
<evidence type="ECO:0000256" key="7">
    <source>
        <dbReference type="ARBA" id="ARBA00023014"/>
    </source>
</evidence>
<dbReference type="SUPFAM" id="SSF63380">
    <property type="entry name" value="Riboflavin synthase domain-like"/>
    <property type="match status" value="1"/>
</dbReference>
<evidence type="ECO:0000313" key="10">
    <source>
        <dbReference type="EMBL" id="MFD1815829.1"/>
    </source>
</evidence>
<keyword evidence="3" id="KW-0001">2Fe-2S</keyword>
<evidence type="ECO:0000313" key="11">
    <source>
        <dbReference type="Proteomes" id="UP001597286"/>
    </source>
</evidence>
<dbReference type="RefSeq" id="WP_378488277.1">
    <property type="nucleotide sequence ID" value="NZ_JBHUFB010000022.1"/>
</dbReference>
<organism evidence="10 11">
    <name type="scientific">Rhodococcus gannanensis</name>
    <dbReference type="NCBI Taxonomy" id="1960308"/>
    <lineage>
        <taxon>Bacteria</taxon>
        <taxon>Bacillati</taxon>
        <taxon>Actinomycetota</taxon>
        <taxon>Actinomycetes</taxon>
        <taxon>Mycobacteriales</taxon>
        <taxon>Nocardiaceae</taxon>
        <taxon>Rhodococcus</taxon>
    </lineage>
</organism>
<comment type="cofactor">
    <cofactor evidence="1">
        <name>FAD</name>
        <dbReference type="ChEBI" id="CHEBI:57692"/>
    </cofactor>
</comment>
<dbReference type="EMBL" id="JBHUFB010000022">
    <property type="protein sequence ID" value="MFD1815829.1"/>
    <property type="molecule type" value="Genomic_DNA"/>
</dbReference>
<dbReference type="Gene3D" id="2.40.30.10">
    <property type="entry name" value="Translation factors"/>
    <property type="match status" value="1"/>
</dbReference>
<dbReference type="InterPro" id="IPR054582">
    <property type="entry name" value="DmmA-like_N"/>
</dbReference>
<sequence length="329" mass="35046">MTVTSDLPVRGDAPTRTLVVDTVDTLVDGVRHVRFVDPAGTPLPSFTPGSHVVVSCGTDPDGRPRTNSYSLTGPEFEPDAYEISVRLDPAGRGGSRWIHDLAAGDAVEISRPRSAFAPVLTARHHLLVAGGIGVTPILSHVRAAAAWGRSFEVHYTFRPGDGPHLDELRELCGDQLHCHHTPDEFWAALAPTLLDSPLGTHLYACGPGVLIDDLVARAGAAGWPDTRIHYEHFGVGELDAGEPFTLGLRRSGIDVEVPSGVSALDALERSGVAVPNLCRQGVCGECRTAVVGGSPVHRDLYLTESEKESGGHFMPCVSRADGNRIEVDL</sequence>
<accession>A0ABW4PC52</accession>
<evidence type="ECO:0000256" key="4">
    <source>
        <dbReference type="ARBA" id="ARBA00022723"/>
    </source>
</evidence>
<dbReference type="InterPro" id="IPR017938">
    <property type="entry name" value="Riboflavin_synthase-like_b-brl"/>
</dbReference>
<dbReference type="PANTHER" id="PTHR47354">
    <property type="entry name" value="NADH OXIDOREDUCTASE HCR"/>
    <property type="match status" value="1"/>
</dbReference>
<dbReference type="InterPro" id="IPR017927">
    <property type="entry name" value="FAD-bd_FR_type"/>
</dbReference>
<dbReference type="Gene3D" id="3.10.20.30">
    <property type="match status" value="1"/>
</dbReference>
<feature type="domain" description="2Fe-2S ferredoxin-type" evidence="8">
    <location>
        <begin position="242"/>
        <end position="329"/>
    </location>
</feature>
<evidence type="ECO:0000259" key="8">
    <source>
        <dbReference type="PROSITE" id="PS51085"/>
    </source>
</evidence>
<feature type="domain" description="FAD-binding FR-type" evidence="9">
    <location>
        <begin position="13"/>
        <end position="119"/>
    </location>
</feature>
<comment type="caution">
    <text evidence="10">The sequence shown here is derived from an EMBL/GenBank/DDBJ whole genome shotgun (WGS) entry which is preliminary data.</text>
</comment>
<proteinExistence type="predicted"/>
<dbReference type="CDD" id="cd00207">
    <property type="entry name" value="fer2"/>
    <property type="match status" value="1"/>
</dbReference>
<keyword evidence="5" id="KW-0560">Oxidoreductase</keyword>
<evidence type="ECO:0000256" key="1">
    <source>
        <dbReference type="ARBA" id="ARBA00001974"/>
    </source>
</evidence>
<evidence type="ECO:0000256" key="6">
    <source>
        <dbReference type="ARBA" id="ARBA00023004"/>
    </source>
</evidence>
<dbReference type="InterPro" id="IPR050415">
    <property type="entry name" value="MRET"/>
</dbReference>
<keyword evidence="6" id="KW-0408">Iron</keyword>
<dbReference type="Gene3D" id="3.40.50.80">
    <property type="entry name" value="Nucleotide-binding domain of ferredoxin-NADP reductase (FNR) module"/>
    <property type="match status" value="1"/>
</dbReference>
<keyword evidence="7" id="KW-0411">Iron-sulfur</keyword>
<dbReference type="PROSITE" id="PS51085">
    <property type="entry name" value="2FE2S_FER_2"/>
    <property type="match status" value="1"/>
</dbReference>
<dbReference type="PRINTS" id="PR00409">
    <property type="entry name" value="PHDIOXRDTASE"/>
</dbReference>
<dbReference type="SUPFAM" id="SSF54292">
    <property type="entry name" value="2Fe-2S ferredoxin-like"/>
    <property type="match status" value="1"/>
</dbReference>
<gene>
    <name evidence="10" type="ORF">ACFSJG_26735</name>
</gene>
<dbReference type="PANTHER" id="PTHR47354:SF1">
    <property type="entry name" value="CARNITINE MONOOXYGENASE REDUCTASE SUBUNIT"/>
    <property type="match status" value="1"/>
</dbReference>
<evidence type="ECO:0000256" key="5">
    <source>
        <dbReference type="ARBA" id="ARBA00023002"/>
    </source>
</evidence>
<dbReference type="InterPro" id="IPR036010">
    <property type="entry name" value="2Fe-2S_ferredoxin-like_sf"/>
</dbReference>
<dbReference type="CDD" id="cd06185">
    <property type="entry name" value="PDR_like"/>
    <property type="match status" value="1"/>
</dbReference>
<keyword evidence="4" id="KW-0479">Metal-binding</keyword>
<dbReference type="InterPro" id="IPR039261">
    <property type="entry name" value="FNR_nucleotide-bd"/>
</dbReference>
<dbReference type="InterPro" id="IPR012675">
    <property type="entry name" value="Beta-grasp_dom_sf"/>
</dbReference>
<protein>
    <submittedName>
        <fullName evidence="10">PDR/VanB family oxidoreductase</fullName>
    </submittedName>
</protein>
<dbReference type="Pfam" id="PF22290">
    <property type="entry name" value="DmmA-like_N"/>
    <property type="match status" value="1"/>
</dbReference>
<dbReference type="Proteomes" id="UP001597286">
    <property type="component" value="Unassembled WGS sequence"/>
</dbReference>
<reference evidence="11" key="1">
    <citation type="journal article" date="2019" name="Int. J. Syst. Evol. Microbiol.">
        <title>The Global Catalogue of Microorganisms (GCM) 10K type strain sequencing project: providing services to taxonomists for standard genome sequencing and annotation.</title>
        <authorList>
            <consortium name="The Broad Institute Genomics Platform"/>
            <consortium name="The Broad Institute Genome Sequencing Center for Infectious Disease"/>
            <person name="Wu L."/>
            <person name="Ma J."/>
        </authorList>
    </citation>
    <scope>NUCLEOTIDE SEQUENCE [LARGE SCALE GENOMIC DNA]</scope>
    <source>
        <strain evidence="11">DT72</strain>
    </source>
</reference>
<dbReference type="SUPFAM" id="SSF52343">
    <property type="entry name" value="Ferredoxin reductase-like, C-terminal NADP-linked domain"/>
    <property type="match status" value="1"/>
</dbReference>